<dbReference type="Proteomes" id="UP000250642">
    <property type="component" value="Unassembled WGS sequence"/>
</dbReference>
<reference evidence="1 2" key="1">
    <citation type="submission" date="2018-04" db="EMBL/GenBank/DDBJ databases">
        <title>Paenibacillus taichungensis Genome sequencing and assembly.</title>
        <authorList>
            <person name="Xu J."/>
            <person name="Rensing C."/>
            <person name="Mazhar H.S."/>
        </authorList>
    </citation>
    <scope>NUCLEOTIDE SEQUENCE [LARGE SCALE GENOMIC DNA]</scope>
    <source>
        <strain evidence="1 2">NC1</strain>
    </source>
</reference>
<evidence type="ECO:0000313" key="2">
    <source>
        <dbReference type="Proteomes" id="UP000250642"/>
    </source>
</evidence>
<evidence type="ECO:0000313" key="1">
    <source>
        <dbReference type="EMBL" id="RAW16880.1"/>
    </source>
</evidence>
<dbReference type="AlphaFoldDB" id="A0A329QWR4"/>
<dbReference type="RefSeq" id="WP_113052533.1">
    <property type="nucleotide sequence ID" value="NZ_QEVW01000005.1"/>
</dbReference>
<organism evidence="1 2">
    <name type="scientific">Paenibacillus taichungensis</name>
    <dbReference type="NCBI Taxonomy" id="484184"/>
    <lineage>
        <taxon>Bacteria</taxon>
        <taxon>Bacillati</taxon>
        <taxon>Bacillota</taxon>
        <taxon>Bacilli</taxon>
        <taxon>Bacillales</taxon>
        <taxon>Paenibacillaceae</taxon>
        <taxon>Paenibacillus</taxon>
    </lineage>
</organism>
<proteinExistence type="predicted"/>
<sequence length="159" mass="18090">MKKSIVFLLFISTLLMGCNKNELIYNAPTNEQITDYVNSHRLDLQDSIWIKESAIILLENSLITLYTDQHGKVYDQKLSWGINYSNPVFVGNGNPYIAVIVNNKMLSSGADRILITYTDGKSYSRGITEKKGYLIPNTQISEVENLVIFDNEGKELYKK</sequence>
<dbReference type="PROSITE" id="PS51257">
    <property type="entry name" value="PROKAR_LIPOPROTEIN"/>
    <property type="match status" value="1"/>
</dbReference>
<gene>
    <name evidence="1" type="ORF">DC345_07195</name>
</gene>
<accession>A0A329QWR4</accession>
<protein>
    <recommendedName>
        <fullName evidence="3">Lipoprotein</fullName>
    </recommendedName>
</protein>
<comment type="caution">
    <text evidence="1">The sequence shown here is derived from an EMBL/GenBank/DDBJ whole genome shotgun (WGS) entry which is preliminary data.</text>
</comment>
<evidence type="ECO:0008006" key="3">
    <source>
        <dbReference type="Google" id="ProtNLM"/>
    </source>
</evidence>
<dbReference type="EMBL" id="QEVW01000005">
    <property type="protein sequence ID" value="RAW16880.1"/>
    <property type="molecule type" value="Genomic_DNA"/>
</dbReference>
<name>A0A329QWR4_9BACL</name>